<dbReference type="PRINTS" id="PR01415">
    <property type="entry name" value="ANKYRIN"/>
</dbReference>
<dbReference type="SMART" id="SM00248">
    <property type="entry name" value="ANK"/>
    <property type="match status" value="8"/>
</dbReference>
<evidence type="ECO:0000256" key="3">
    <source>
        <dbReference type="PROSITE-ProRule" id="PRU00023"/>
    </source>
</evidence>
<name>A0A8H5P0F4_9HYPO</name>
<dbReference type="Pfam" id="PF12796">
    <property type="entry name" value="Ank_2"/>
    <property type="match status" value="4"/>
</dbReference>
<dbReference type="PROSITE" id="PS50297">
    <property type="entry name" value="ANK_REP_REGION"/>
    <property type="match status" value="7"/>
</dbReference>
<comment type="caution">
    <text evidence="4">The sequence shown here is derived from an EMBL/GenBank/DDBJ whole genome shotgun (WGS) entry which is preliminary data.</text>
</comment>
<dbReference type="Proteomes" id="UP000546213">
    <property type="component" value="Unassembled WGS sequence"/>
</dbReference>
<feature type="repeat" description="ANK" evidence="3">
    <location>
        <begin position="453"/>
        <end position="485"/>
    </location>
</feature>
<dbReference type="SUPFAM" id="SSF48403">
    <property type="entry name" value="Ankyrin repeat"/>
    <property type="match status" value="1"/>
</dbReference>
<dbReference type="PANTHER" id="PTHR24124">
    <property type="entry name" value="ANKYRIN REPEAT FAMILY A"/>
    <property type="match status" value="1"/>
</dbReference>
<accession>A0A8H5P0F4</accession>
<protein>
    <submittedName>
        <fullName evidence="4">Ankyrin repeat</fullName>
    </submittedName>
</protein>
<keyword evidence="5" id="KW-1185">Reference proteome</keyword>
<organism evidence="4 5">
    <name type="scientific">Fusarium pseudocircinatum</name>
    <dbReference type="NCBI Taxonomy" id="56676"/>
    <lineage>
        <taxon>Eukaryota</taxon>
        <taxon>Fungi</taxon>
        <taxon>Dikarya</taxon>
        <taxon>Ascomycota</taxon>
        <taxon>Pezizomycotina</taxon>
        <taxon>Sordariomycetes</taxon>
        <taxon>Hypocreomycetidae</taxon>
        <taxon>Hypocreales</taxon>
        <taxon>Nectriaceae</taxon>
        <taxon>Fusarium</taxon>
        <taxon>Fusarium fujikuroi species complex</taxon>
    </lineage>
</organism>
<reference evidence="4 5" key="1">
    <citation type="submission" date="2020-05" db="EMBL/GenBank/DDBJ databases">
        <title>Identification and distribution of gene clusters putatively required for synthesis of sphingolipid metabolism inhibitors in phylogenetically diverse species of the filamentous fungus Fusarium.</title>
        <authorList>
            <person name="Kim H.-S."/>
            <person name="Busman M."/>
            <person name="Brown D.W."/>
            <person name="Divon H."/>
            <person name="Uhlig S."/>
            <person name="Proctor R.H."/>
        </authorList>
    </citation>
    <scope>NUCLEOTIDE SEQUENCE [LARGE SCALE GENOMIC DNA]</scope>
    <source>
        <strain evidence="4 5">NRRL 36939</strain>
    </source>
</reference>
<proteinExistence type="predicted"/>
<keyword evidence="1" id="KW-0677">Repeat</keyword>
<dbReference type="InterPro" id="IPR002110">
    <property type="entry name" value="Ankyrin_rpt"/>
</dbReference>
<gene>
    <name evidence="4" type="ORF">FPCIR_8982</name>
</gene>
<sequence>MDDQHDHLDTATLAPIVNITRKCLERFDLIEKTHDRDLVQSLIIAPPSRGLQRSSFSFPGVRNHFLRWIHEYGALSPLDLSLDENFKGLNCLFSIVHRMLEWILRDLDRRTLVRDRRRLSIKKSNPQAPVLEQVQGPSPEALKRVMSNFTAPQHDSSDYPPMPKVNQGQAAVQCPFCFVAWEQTNSEIVNLGLWKRHIDEHIKPYSCLFPRCAISLTLFAHQQEWEEHMESEHSSDWLREVHTKQWYCDSGHDSTFIFELEAQWREHVLDSTSHPERQKTPNKFHLKALSQLKFRRVPRDMYVCLLCGQIPEEVQQKLETDHDDSADLHSCVMSHVAIHLKSLSLLAIPFLREAADETAKLDQDSVVSTKGQTNRLLNNDSLPDLRAAAGDIPPGQSPDLEHKIIDLNIEEGWDDDFQDPEVLKLLGRHPVPRHLGSSEAQASTIDVDFQDDVSQTALSLAAQDDDIETMRRLIIMGADIELADRDGKTPLCWAAAEGKETAVKFLLDIGARIEATEDIWGRTSLSWAAARGHSSVVRVLCTYGAYVNALDKSKRTPMSWAASRGNEETLQLLLDAGAEFKSRDSDLSRTPLHWAATRNRAKNASLLLQHGAEIEAVDGSSKTPLCLASQDGYADAVEVLLKNGADIETLHPKYAQTPLSLASGGGYEDVVRFLLEHGAKIDAKDSQGKTARDWAIEEIQNEIVKLLKAYQSERISLP</sequence>
<dbReference type="PROSITE" id="PS50088">
    <property type="entry name" value="ANK_REPEAT"/>
    <property type="match status" value="7"/>
</dbReference>
<feature type="repeat" description="ANK" evidence="3">
    <location>
        <begin position="620"/>
        <end position="652"/>
    </location>
</feature>
<dbReference type="Gene3D" id="1.25.40.20">
    <property type="entry name" value="Ankyrin repeat-containing domain"/>
    <property type="match status" value="1"/>
</dbReference>
<feature type="repeat" description="ANK" evidence="3">
    <location>
        <begin position="654"/>
        <end position="686"/>
    </location>
</feature>
<feature type="repeat" description="ANK" evidence="3">
    <location>
        <begin position="520"/>
        <end position="552"/>
    </location>
</feature>
<keyword evidence="2 3" id="KW-0040">ANK repeat</keyword>
<dbReference type="PANTHER" id="PTHR24124:SF14">
    <property type="entry name" value="CHROMOSOME UNDETERMINED SCAFFOLD_25, WHOLE GENOME SHOTGUN SEQUENCE"/>
    <property type="match status" value="1"/>
</dbReference>
<feature type="repeat" description="ANK" evidence="3">
    <location>
        <begin position="553"/>
        <end position="585"/>
    </location>
</feature>
<evidence type="ECO:0000313" key="5">
    <source>
        <dbReference type="Proteomes" id="UP000546213"/>
    </source>
</evidence>
<dbReference type="InterPro" id="IPR036770">
    <property type="entry name" value="Ankyrin_rpt-contain_sf"/>
</dbReference>
<evidence type="ECO:0000256" key="1">
    <source>
        <dbReference type="ARBA" id="ARBA00022737"/>
    </source>
</evidence>
<feature type="repeat" description="ANK" evidence="3">
    <location>
        <begin position="587"/>
        <end position="619"/>
    </location>
</feature>
<evidence type="ECO:0000256" key="2">
    <source>
        <dbReference type="ARBA" id="ARBA00023043"/>
    </source>
</evidence>
<dbReference type="GO" id="GO:0010468">
    <property type="term" value="P:regulation of gene expression"/>
    <property type="evidence" value="ECO:0007669"/>
    <property type="project" value="TreeGrafter"/>
</dbReference>
<dbReference type="OrthoDB" id="20872at2759"/>
<dbReference type="EMBL" id="JAAOAS010000244">
    <property type="protein sequence ID" value="KAF5583568.1"/>
    <property type="molecule type" value="Genomic_DNA"/>
</dbReference>
<dbReference type="GO" id="GO:0005634">
    <property type="term" value="C:nucleus"/>
    <property type="evidence" value="ECO:0007669"/>
    <property type="project" value="TreeGrafter"/>
</dbReference>
<dbReference type="AlphaFoldDB" id="A0A8H5P0F4"/>
<feature type="repeat" description="ANK" evidence="3">
    <location>
        <begin position="486"/>
        <end position="518"/>
    </location>
</feature>
<evidence type="ECO:0000313" key="4">
    <source>
        <dbReference type="EMBL" id="KAF5583568.1"/>
    </source>
</evidence>